<feature type="compositionally biased region" description="Basic and acidic residues" evidence="1">
    <location>
        <begin position="458"/>
        <end position="467"/>
    </location>
</feature>
<keyword evidence="4" id="KW-1185">Reference proteome</keyword>
<evidence type="ECO:0000259" key="2">
    <source>
        <dbReference type="PROSITE" id="PS50011"/>
    </source>
</evidence>
<dbReference type="SUPFAM" id="SSF56112">
    <property type="entry name" value="Protein kinase-like (PK-like)"/>
    <property type="match status" value="1"/>
</dbReference>
<feature type="compositionally biased region" description="Basic and acidic residues" evidence="1">
    <location>
        <begin position="61"/>
        <end position="79"/>
    </location>
</feature>
<dbReference type="PROSITE" id="PS50011">
    <property type="entry name" value="PROTEIN_KINASE_DOM"/>
    <property type="match status" value="1"/>
</dbReference>
<evidence type="ECO:0000313" key="3">
    <source>
        <dbReference type="EMBL" id="KAF4464601.1"/>
    </source>
</evidence>
<dbReference type="SMART" id="SM00220">
    <property type="entry name" value="S_TKc"/>
    <property type="match status" value="1"/>
</dbReference>
<gene>
    <name evidence="3" type="ORF">FALBO_8553</name>
</gene>
<dbReference type="Proteomes" id="UP000554235">
    <property type="component" value="Unassembled WGS sequence"/>
</dbReference>
<accession>A0A8H4L9A5</accession>
<feature type="domain" description="Protein kinase" evidence="2">
    <location>
        <begin position="28"/>
        <end position="422"/>
    </location>
</feature>
<dbReference type="Gene3D" id="1.10.510.10">
    <property type="entry name" value="Transferase(Phosphotransferase) domain 1"/>
    <property type="match status" value="1"/>
</dbReference>
<dbReference type="AlphaFoldDB" id="A0A8H4L9A5"/>
<reference evidence="3 4" key="1">
    <citation type="submission" date="2020-01" db="EMBL/GenBank/DDBJ databases">
        <title>Identification and distribution of gene clusters putatively required for synthesis of sphingolipid metabolism inhibitors in phylogenetically diverse species of the filamentous fungus Fusarium.</title>
        <authorList>
            <person name="Kim H.-S."/>
            <person name="Busman M."/>
            <person name="Brown D.W."/>
            <person name="Divon H."/>
            <person name="Uhlig S."/>
            <person name="Proctor R.H."/>
        </authorList>
    </citation>
    <scope>NUCLEOTIDE SEQUENCE [LARGE SCALE GENOMIC DNA]</scope>
    <source>
        <strain evidence="3 4">NRRL 20459</strain>
    </source>
</reference>
<protein>
    <recommendedName>
        <fullName evidence="2">Protein kinase domain-containing protein</fullName>
    </recommendedName>
</protein>
<comment type="caution">
    <text evidence="3">The sequence shown here is derived from an EMBL/GenBank/DDBJ whole genome shotgun (WGS) entry which is preliminary data.</text>
</comment>
<evidence type="ECO:0000313" key="4">
    <source>
        <dbReference type="Proteomes" id="UP000554235"/>
    </source>
</evidence>
<dbReference type="OrthoDB" id="4062651at2759"/>
<dbReference type="EMBL" id="JAADYS010001166">
    <property type="protein sequence ID" value="KAF4464601.1"/>
    <property type="molecule type" value="Genomic_DNA"/>
</dbReference>
<dbReference type="InterPro" id="IPR011009">
    <property type="entry name" value="Kinase-like_dom_sf"/>
</dbReference>
<dbReference type="GO" id="GO:0004672">
    <property type="term" value="F:protein kinase activity"/>
    <property type="evidence" value="ECO:0007669"/>
    <property type="project" value="InterPro"/>
</dbReference>
<dbReference type="PANTHER" id="PTHR44305">
    <property type="entry name" value="SI:DKEY-192D15.2-RELATED"/>
    <property type="match status" value="1"/>
</dbReference>
<organism evidence="3 4">
    <name type="scientific">Fusarium albosuccineum</name>
    <dbReference type="NCBI Taxonomy" id="1237068"/>
    <lineage>
        <taxon>Eukaryota</taxon>
        <taxon>Fungi</taxon>
        <taxon>Dikarya</taxon>
        <taxon>Ascomycota</taxon>
        <taxon>Pezizomycotina</taxon>
        <taxon>Sordariomycetes</taxon>
        <taxon>Hypocreomycetidae</taxon>
        <taxon>Hypocreales</taxon>
        <taxon>Nectriaceae</taxon>
        <taxon>Fusarium</taxon>
        <taxon>Fusarium decemcellulare species complex</taxon>
    </lineage>
</organism>
<sequence length="476" mass="55213">MDSEYELIANPNVGLLHDSSDQPKEPVFELLKEVGEDVWIAIRRDDPRGEQFLASPSPFASRRDEDADNSDQDRREAKARQQLLSKHNQAYTIRQILNHENLISIVGSLDRQTFTKTQKRDDAEPNTTHYLVWDFCDAGNLSSLFREHPRQDPSYYLPESLCWHVLCSLTRAVTYLHDGKRLYFHSDPEENWKEFVSVDTDWFPILHRAIEPKNIFFQHPRGTETFGQCKLGGFSNVAATCHAMHDLEDYWYPEMEAHSMALSTWEGTEPLSNTRKTFKDNPETIRRESRVYTLADELRSIGVVIFTMMTGYAPTYCCDECGCSHVYFCKSGGCLEDDATCYKACQCVLGGCKHLSKDACEHETTRWTPCPPEHHCSEPNINIHSYIARARYTKILRSIIQDLLLHDPQRREKPIPRAVEFAKVVEDAYKEWKYDTEEGAEYTDIGDDMTKRWRKAHRDSLPEEKDQYTNGYDIRP</sequence>
<name>A0A8H4L9A5_9HYPO</name>
<dbReference type="PANTHER" id="PTHR44305:SF24">
    <property type="entry name" value="TYROSINE-PROTEIN KINASE C03B1.5-RELATED"/>
    <property type="match status" value="1"/>
</dbReference>
<feature type="region of interest" description="Disordered" evidence="1">
    <location>
        <begin position="456"/>
        <end position="476"/>
    </location>
</feature>
<proteinExistence type="predicted"/>
<feature type="region of interest" description="Disordered" evidence="1">
    <location>
        <begin position="49"/>
        <end position="82"/>
    </location>
</feature>
<dbReference type="InterPro" id="IPR053083">
    <property type="entry name" value="TF_kinase-domain_protein"/>
</dbReference>
<dbReference type="GO" id="GO:0005524">
    <property type="term" value="F:ATP binding"/>
    <property type="evidence" value="ECO:0007669"/>
    <property type="project" value="InterPro"/>
</dbReference>
<dbReference type="InterPro" id="IPR000719">
    <property type="entry name" value="Prot_kinase_dom"/>
</dbReference>
<evidence type="ECO:0000256" key="1">
    <source>
        <dbReference type="SAM" id="MobiDB-lite"/>
    </source>
</evidence>